<dbReference type="RefSeq" id="WP_107956462.1">
    <property type="nucleotide sequence ID" value="NZ_QAOG01000001.1"/>
</dbReference>
<evidence type="ECO:0000313" key="4">
    <source>
        <dbReference type="Proteomes" id="UP000244189"/>
    </source>
</evidence>
<organism evidence="3 4">
    <name type="scientific">Sphingomonas aurantiaca</name>
    <dbReference type="NCBI Taxonomy" id="185949"/>
    <lineage>
        <taxon>Bacteria</taxon>
        <taxon>Pseudomonadati</taxon>
        <taxon>Pseudomonadota</taxon>
        <taxon>Alphaproteobacteria</taxon>
        <taxon>Sphingomonadales</taxon>
        <taxon>Sphingomonadaceae</taxon>
        <taxon>Sphingomonas</taxon>
    </lineage>
</organism>
<evidence type="ECO:0000256" key="2">
    <source>
        <dbReference type="SAM" id="SignalP"/>
    </source>
</evidence>
<feature type="compositionally biased region" description="Polar residues" evidence="1">
    <location>
        <begin position="23"/>
        <end position="35"/>
    </location>
</feature>
<evidence type="ECO:0000256" key="1">
    <source>
        <dbReference type="SAM" id="MobiDB-lite"/>
    </source>
</evidence>
<dbReference type="EMBL" id="QAOG01000001">
    <property type="protein sequence ID" value="PTQ62061.1"/>
    <property type="molecule type" value="Genomic_DNA"/>
</dbReference>
<feature type="region of interest" description="Disordered" evidence="1">
    <location>
        <begin position="23"/>
        <end position="65"/>
    </location>
</feature>
<dbReference type="Pfam" id="PF06674">
    <property type="entry name" value="DUF1176"/>
    <property type="match status" value="1"/>
</dbReference>
<sequence length="382" mass="38850">MSCKPIFSALAAALVLPLMACSPSQPTPQSVQKSGPESGPAPRATPATPRPPAPATDSHAKPTPGTLKTFADWTVGCDTTLRCTLASLLPEQGLSEDMITLNLMREPGPVARGGGTVSLALETRNDEAATTRPPASFAVDGKPVALRDAATLAARIANAASLEILDAKGGTLATLSLKGAAAALRYVDAQQGRAGSVDAIVAKGPAPSRAPTPALPVIAAITPSGAAVNLTPAQIATMRKRGECDLGGAEGGGDPTLFAPEVHALGDGKSLVLLPCSTGAYNLIGALFIVEGAVVTPARTDAPAGFDATGADSGTSVQSVVNGAFENGVLTSYAKGRGLGDCGSHQSFVWDGTRFRLSEQADMGECRGNIDYITTWRTKVVR</sequence>
<evidence type="ECO:0000313" key="3">
    <source>
        <dbReference type="EMBL" id="PTQ62061.1"/>
    </source>
</evidence>
<keyword evidence="2" id="KW-0732">Signal</keyword>
<feature type="signal peptide" evidence="2">
    <location>
        <begin position="1"/>
        <end position="20"/>
    </location>
</feature>
<proteinExistence type="predicted"/>
<reference evidence="3 4" key="1">
    <citation type="submission" date="2018-04" db="EMBL/GenBank/DDBJ databases">
        <title>Genomic Encyclopedia of Type Strains, Phase III (KMG-III): the genomes of soil and plant-associated and newly described type strains.</title>
        <authorList>
            <person name="Whitman W."/>
        </authorList>
    </citation>
    <scope>NUCLEOTIDE SEQUENCE [LARGE SCALE GENOMIC DNA]</scope>
    <source>
        <strain evidence="3 4">MA101b</strain>
    </source>
</reference>
<dbReference type="InterPro" id="IPR009560">
    <property type="entry name" value="DUF1176"/>
</dbReference>
<name>A0A2T5GRV8_9SPHN</name>
<accession>A0A2T5GRV8</accession>
<feature type="chain" id="PRO_5015705203" evidence="2">
    <location>
        <begin position="21"/>
        <end position="382"/>
    </location>
</feature>
<dbReference type="Proteomes" id="UP000244189">
    <property type="component" value="Unassembled WGS sequence"/>
</dbReference>
<protein>
    <submittedName>
        <fullName evidence="3">Uncharacterized protein DUF1176</fullName>
    </submittedName>
</protein>
<keyword evidence="4" id="KW-1185">Reference proteome</keyword>
<gene>
    <name evidence="3" type="ORF">C8J26_0335</name>
</gene>
<dbReference type="AlphaFoldDB" id="A0A2T5GRV8"/>
<comment type="caution">
    <text evidence="3">The sequence shown here is derived from an EMBL/GenBank/DDBJ whole genome shotgun (WGS) entry which is preliminary data.</text>
</comment>